<dbReference type="AlphaFoldDB" id="A0A183KF53"/>
<name>A0A183KF53_9TREM</name>
<organism evidence="1">
    <name type="scientific">Schistosoma curassoni</name>
    <dbReference type="NCBI Taxonomy" id="6186"/>
    <lineage>
        <taxon>Eukaryota</taxon>
        <taxon>Metazoa</taxon>
        <taxon>Spiralia</taxon>
        <taxon>Lophotrochozoa</taxon>
        <taxon>Platyhelminthes</taxon>
        <taxon>Trematoda</taxon>
        <taxon>Digenea</taxon>
        <taxon>Strigeidida</taxon>
        <taxon>Schistosomatoidea</taxon>
        <taxon>Schistosomatidae</taxon>
        <taxon>Schistosoma</taxon>
    </lineage>
</organism>
<sequence length="83" mass="10248">MWDKTQTWDLVVESQTLKSLRYYSSHWYRDLYQVHNDNSLLFDSQIDVSVLLIVVFRYYLTFLYNDCLTTVRWLHHMIFYGQN</sequence>
<proteinExistence type="predicted"/>
<accession>A0A183KF53</accession>
<protein>
    <submittedName>
        <fullName evidence="1">Ovule protein</fullName>
    </submittedName>
</protein>
<reference evidence="1" key="1">
    <citation type="submission" date="2016-06" db="UniProtKB">
        <authorList>
            <consortium name="WormBaseParasite"/>
        </authorList>
    </citation>
    <scope>IDENTIFICATION</scope>
</reference>
<evidence type="ECO:0000313" key="1">
    <source>
        <dbReference type="WBParaSite" id="SCUD_0001365001-mRNA-1"/>
    </source>
</evidence>
<dbReference type="WBParaSite" id="SCUD_0001365001-mRNA-1">
    <property type="protein sequence ID" value="SCUD_0001365001-mRNA-1"/>
    <property type="gene ID" value="SCUD_0001365001"/>
</dbReference>